<gene>
    <name evidence="1" type="ORF">E2C01_001618</name>
</gene>
<name>A0A5B7CHM6_PORTR</name>
<dbReference type="EMBL" id="VSRR010000052">
    <property type="protein sequence ID" value="MPC09017.1"/>
    <property type="molecule type" value="Genomic_DNA"/>
</dbReference>
<accession>A0A5B7CHM6</accession>
<organism evidence="1 2">
    <name type="scientific">Portunus trituberculatus</name>
    <name type="common">Swimming crab</name>
    <name type="synonym">Neptunus trituberculatus</name>
    <dbReference type="NCBI Taxonomy" id="210409"/>
    <lineage>
        <taxon>Eukaryota</taxon>
        <taxon>Metazoa</taxon>
        <taxon>Ecdysozoa</taxon>
        <taxon>Arthropoda</taxon>
        <taxon>Crustacea</taxon>
        <taxon>Multicrustacea</taxon>
        <taxon>Malacostraca</taxon>
        <taxon>Eumalacostraca</taxon>
        <taxon>Eucarida</taxon>
        <taxon>Decapoda</taxon>
        <taxon>Pleocyemata</taxon>
        <taxon>Brachyura</taxon>
        <taxon>Eubrachyura</taxon>
        <taxon>Portunoidea</taxon>
        <taxon>Portunidae</taxon>
        <taxon>Portuninae</taxon>
        <taxon>Portunus</taxon>
    </lineage>
</organism>
<protein>
    <submittedName>
        <fullName evidence="1">Uncharacterized protein</fullName>
    </submittedName>
</protein>
<reference evidence="1 2" key="1">
    <citation type="submission" date="2019-05" db="EMBL/GenBank/DDBJ databases">
        <title>Another draft genome of Portunus trituberculatus and its Hox gene families provides insights of decapod evolution.</title>
        <authorList>
            <person name="Jeong J.-H."/>
            <person name="Song I."/>
            <person name="Kim S."/>
            <person name="Choi T."/>
            <person name="Kim D."/>
            <person name="Ryu S."/>
            <person name="Kim W."/>
        </authorList>
    </citation>
    <scope>NUCLEOTIDE SEQUENCE [LARGE SCALE GENOMIC DNA]</scope>
    <source>
        <tissue evidence="1">Muscle</tissue>
    </source>
</reference>
<comment type="caution">
    <text evidence="1">The sequence shown here is derived from an EMBL/GenBank/DDBJ whole genome shotgun (WGS) entry which is preliminary data.</text>
</comment>
<keyword evidence="2" id="KW-1185">Reference proteome</keyword>
<evidence type="ECO:0000313" key="2">
    <source>
        <dbReference type="Proteomes" id="UP000324222"/>
    </source>
</evidence>
<proteinExistence type="predicted"/>
<evidence type="ECO:0000313" key="1">
    <source>
        <dbReference type="EMBL" id="MPC09017.1"/>
    </source>
</evidence>
<sequence>MKESANVVFRKAKGIKTVWTKNVHGVFKHAMCLKLRSTWARWALQRRESGCVPLRLPPEFGHQTSFLHNLINELRFC</sequence>
<dbReference type="AlphaFoldDB" id="A0A5B7CHM6"/>
<dbReference type="Proteomes" id="UP000324222">
    <property type="component" value="Unassembled WGS sequence"/>
</dbReference>